<comment type="caution">
    <text evidence="1">The sequence shown here is derived from an EMBL/GenBank/DDBJ whole genome shotgun (WGS) entry which is preliminary data.</text>
</comment>
<dbReference type="EMBL" id="CM037623">
    <property type="protein sequence ID" value="KAH7988868.1"/>
    <property type="molecule type" value="Genomic_DNA"/>
</dbReference>
<evidence type="ECO:0000313" key="1">
    <source>
        <dbReference type="EMBL" id="KAH7988868.1"/>
    </source>
</evidence>
<organism evidence="1 2">
    <name type="scientific">Sphaerodactylus townsendi</name>
    <dbReference type="NCBI Taxonomy" id="933632"/>
    <lineage>
        <taxon>Eukaryota</taxon>
        <taxon>Metazoa</taxon>
        <taxon>Chordata</taxon>
        <taxon>Craniata</taxon>
        <taxon>Vertebrata</taxon>
        <taxon>Euteleostomi</taxon>
        <taxon>Lepidosauria</taxon>
        <taxon>Squamata</taxon>
        <taxon>Bifurcata</taxon>
        <taxon>Gekkota</taxon>
        <taxon>Sphaerodactylidae</taxon>
        <taxon>Sphaerodactylus</taxon>
    </lineage>
</organism>
<name>A0ACB8E9A2_9SAUR</name>
<protein>
    <submittedName>
        <fullName evidence="1">Uncharacterized protein</fullName>
    </submittedName>
</protein>
<keyword evidence="2" id="KW-1185">Reference proteome</keyword>
<dbReference type="Proteomes" id="UP000827872">
    <property type="component" value="Linkage Group LG10"/>
</dbReference>
<sequence>MDSTPCIAVGPSPPATNAERVLETINEMDIRPNSPSVLAPGAAAVEPVSRQMEMSPAGRNEESLLDDATQIDEGGFHANGPGDVVPAMQGQEAEGRGRGASPRRGAGRLAGQQPEETSPERRAILERRRLRRVGVLADYASAMVEQGEEEAVQRVEDRREFRALMEEGNRNVGNLVALLERRVAIAKQSENRAFSVIERILNLMERNMPTVERGPAGVVEAAPAPTAPPALFPTSASRAVHRPRDEVLDLFHDFNIMMPECSAARTQGNDHVPKVFGEPAPLQDSDEETDLDCCVPATQGSPRTANIPGTNTSCVLQPSNQGPAPKRWQWREQGMVLLGSPSCQALNMMFSSIRNRGYAALLMGSLYLPNVHAYRAISRALDRAGYVRTEEQVRTKWKALKKEFYSVVQVWGGVPKESSWPAEYASLRQLWCAAGRPRLVDRQPRSSAQPDDPAESSEEEGAGLQESAGAATHRAVAGKRAAAAAAGQSSDSNPGEGTSSQSTKRVRTGPKPSLQDCMTLLTRMDRRLKRLEEEVSQLGARVRAVEDRCPPASQTPVVPERMSSGSSEDRLQIVTSEEEASDTPRNPPTSDPSAVVVVSSAVPGSSSSSP</sequence>
<reference evidence="1" key="1">
    <citation type="submission" date="2021-08" db="EMBL/GenBank/DDBJ databases">
        <title>The first chromosome-level gecko genome reveals the dynamic sex chromosomes of Neotropical dwarf geckos (Sphaerodactylidae: Sphaerodactylus).</title>
        <authorList>
            <person name="Pinto B.J."/>
            <person name="Keating S.E."/>
            <person name="Gamble T."/>
        </authorList>
    </citation>
    <scope>NUCLEOTIDE SEQUENCE</scope>
    <source>
        <strain evidence="1">TG3544</strain>
    </source>
</reference>
<proteinExistence type="predicted"/>
<evidence type="ECO:0000313" key="2">
    <source>
        <dbReference type="Proteomes" id="UP000827872"/>
    </source>
</evidence>
<accession>A0ACB8E9A2</accession>
<gene>
    <name evidence="1" type="ORF">K3G42_023119</name>
</gene>